<feature type="transmembrane region" description="Helical" evidence="2">
    <location>
        <begin position="51"/>
        <end position="74"/>
    </location>
</feature>
<evidence type="ECO:0000256" key="1">
    <source>
        <dbReference type="SAM" id="MobiDB-lite"/>
    </source>
</evidence>
<comment type="caution">
    <text evidence="3">The sequence shown here is derived from an EMBL/GenBank/DDBJ whole genome shotgun (WGS) entry which is preliminary data.</text>
</comment>
<keyword evidence="4" id="KW-1185">Reference proteome</keyword>
<feature type="compositionally biased region" description="Low complexity" evidence="1">
    <location>
        <begin position="340"/>
        <end position="356"/>
    </location>
</feature>
<feature type="region of interest" description="Disordered" evidence="1">
    <location>
        <begin position="329"/>
        <end position="356"/>
    </location>
</feature>
<feature type="region of interest" description="Disordered" evidence="1">
    <location>
        <begin position="491"/>
        <end position="557"/>
    </location>
</feature>
<dbReference type="OrthoDB" id="2447468at2759"/>
<name>A0A9P7XYK6_9FUNG</name>
<feature type="compositionally biased region" description="Basic and acidic residues" evidence="1">
    <location>
        <begin position="536"/>
        <end position="549"/>
    </location>
</feature>
<sequence length="573" mass="63508">MSLTSSTIIEASAVGRFSYTFPTSTNSYPPNPSNKAMTDLDNKPPGYQRSIIILIAFSCLVLLGTVFGSALYWYRYRAKWRMEEKEAFEIVYPSNKAQVGNSRGFEGDGVGDGEGEGGEVVKSRWSVRGLESAMVVVEEKEAKKAFSGHQVSNNSINDNNRPQSLQLPQQQLLQQRQANEMVEKEEKEVVKIEIAPGQSNALEAERWMEEDRQRYQELSELIKSPILIQQHEALLLQQPFQPQSPVGRSLQSQSLQSQQQILLQQEFLLQQYQHLQEQHQQEQHQRQQEQLQQQQHKEQQGTPTRKPWHLPLGLYDQLFRKKSRAALSRASSKWEGGMDSLSPTLSTSHPPSPSLLTLSAAPSAVSMMPFSVGDGVRPNTSHPPLGLSRLTIVNTPLYPSPPSVTPPTATPVRPFRIKIGEAHYCLTPDSTTPSPSSSSAPRSSSSTVVASSSLQLSLRSAPINMDSPTQPWKNVSEFAFPTPLLTSSLSISDGGGGVRTPQTVSPIENGPIPRGVSKRTVHACVMPPQAEDGEEAKDGGEKEKERELEESVMSPTLPLSSTQFRRFYDLEID</sequence>
<proteinExistence type="predicted"/>
<feature type="region of interest" description="Disordered" evidence="1">
    <location>
        <begin position="279"/>
        <end position="309"/>
    </location>
</feature>
<evidence type="ECO:0000313" key="4">
    <source>
        <dbReference type="Proteomes" id="UP000707451"/>
    </source>
</evidence>
<dbReference type="Proteomes" id="UP000707451">
    <property type="component" value="Unassembled WGS sequence"/>
</dbReference>
<dbReference type="EMBL" id="JAHRHY010000007">
    <property type="protein sequence ID" value="KAG9068249.1"/>
    <property type="molecule type" value="Genomic_DNA"/>
</dbReference>
<feature type="region of interest" description="Disordered" evidence="1">
    <location>
        <begin position="426"/>
        <end position="448"/>
    </location>
</feature>
<keyword evidence="2" id="KW-0472">Membrane</keyword>
<accession>A0A9P7XYK6</accession>
<feature type="compositionally biased region" description="Low complexity" evidence="1">
    <location>
        <begin position="430"/>
        <end position="448"/>
    </location>
</feature>
<organism evidence="3 4">
    <name type="scientific">Linnemannia hyalina</name>
    <dbReference type="NCBI Taxonomy" id="64524"/>
    <lineage>
        <taxon>Eukaryota</taxon>
        <taxon>Fungi</taxon>
        <taxon>Fungi incertae sedis</taxon>
        <taxon>Mucoromycota</taxon>
        <taxon>Mortierellomycotina</taxon>
        <taxon>Mortierellomycetes</taxon>
        <taxon>Mortierellales</taxon>
        <taxon>Mortierellaceae</taxon>
        <taxon>Linnemannia</taxon>
    </lineage>
</organism>
<keyword evidence="2" id="KW-0812">Transmembrane</keyword>
<dbReference type="AlphaFoldDB" id="A0A9P7XYK6"/>
<protein>
    <submittedName>
        <fullName evidence="3">Uncharacterized protein</fullName>
    </submittedName>
</protein>
<gene>
    <name evidence="3" type="ORF">KI688_011844</name>
</gene>
<evidence type="ECO:0000313" key="3">
    <source>
        <dbReference type="EMBL" id="KAG9068249.1"/>
    </source>
</evidence>
<keyword evidence="2" id="KW-1133">Transmembrane helix</keyword>
<reference evidence="3" key="1">
    <citation type="submission" date="2021-06" db="EMBL/GenBank/DDBJ databases">
        <title>Genome Sequence of Mortierella hyaline Strain SCG-10, a Cold-Adapted, Nitrate-Reducing Fungus Isolated from Soil in Minnesota, USA.</title>
        <authorList>
            <person name="Aldossari N."/>
        </authorList>
    </citation>
    <scope>NUCLEOTIDE SEQUENCE</scope>
    <source>
        <strain evidence="3">SCG-10</strain>
    </source>
</reference>
<evidence type="ECO:0000256" key="2">
    <source>
        <dbReference type="SAM" id="Phobius"/>
    </source>
</evidence>